<dbReference type="PANTHER" id="PTHR11787:SF8">
    <property type="entry name" value="RAB GDP DISSOCIATION INHIBITOR"/>
    <property type="match status" value="1"/>
</dbReference>
<keyword evidence="4" id="KW-1185">Reference proteome</keyword>
<dbReference type="GO" id="GO:0015031">
    <property type="term" value="P:protein transport"/>
    <property type="evidence" value="ECO:0007669"/>
    <property type="project" value="InterPro"/>
</dbReference>
<dbReference type="Gene3D" id="1.10.405.10">
    <property type="entry name" value="Guanine Nucleotide Dissociation Inhibitor, domain 1"/>
    <property type="match status" value="1"/>
</dbReference>
<dbReference type="SUPFAM" id="SSF51905">
    <property type="entry name" value="FAD/NAD(P)-binding domain"/>
    <property type="match status" value="2"/>
</dbReference>
<dbReference type="InterPro" id="IPR000806">
    <property type="entry name" value="RabGDI"/>
</dbReference>
<dbReference type="InterPro" id="IPR036188">
    <property type="entry name" value="FAD/NAD-bd_sf"/>
</dbReference>
<dbReference type="InterPro" id="IPR018203">
    <property type="entry name" value="GDP_dissociation_inhibitor"/>
</dbReference>
<evidence type="ECO:0000256" key="1">
    <source>
        <dbReference type="ARBA" id="ARBA00005593"/>
    </source>
</evidence>
<dbReference type="GO" id="GO:0016192">
    <property type="term" value="P:vesicle-mediated transport"/>
    <property type="evidence" value="ECO:0007669"/>
    <property type="project" value="TreeGrafter"/>
</dbReference>
<dbReference type="EMBL" id="JAVHNQ010000003">
    <property type="protein sequence ID" value="KAK6353244.1"/>
    <property type="molecule type" value="Genomic_DNA"/>
</dbReference>
<dbReference type="Proteomes" id="UP001375240">
    <property type="component" value="Unassembled WGS sequence"/>
</dbReference>
<sequence length="474" mass="52557">MEDPQDPMKDLENGFDVVVLGTGLTETILSGIMSIEKKRVLHIDSNNYYGGEGASLKISQVFSQFHGEDAKPPPGLNVDRDWNIDLIPKFMMSGGELARILRQVPQVQDNVQFQQIAGSYVYRSSGTGFFGSGKPAIYKVPSTASEAATSSLIGLMEKGRLKSFLEFVASYDGKSSLYQGIDLEKATMKTVYDKFGLEEPTRDFVGHAMALYSNSDHQNLQARSTFNKIRLYASSVALYGRSPYIYPLYGLGELPSAFTRLSAVHGGTYMLNTQVLDFEFTDGKVSGVKLKFENPKKDGEYVDMVIKTPRVLAAPSYVDEPKKKQRTGQQVIRAICVLNHPVKHAEDSCQIIIPNTQVGRKNDIYIAVLSSAHNVCPKGYWLAIVSTIVETDNPHYELKHGFDLLEPIEERFLGKPSPLWEQAGDSSDNIFVSKSLDASSHFESCTDDVKDLYRRMEGKELDIEGLVVAGPSTE</sequence>
<comment type="similarity">
    <text evidence="1 2">Belongs to the Rab GDI family.</text>
</comment>
<dbReference type="Gene3D" id="3.50.50.60">
    <property type="entry name" value="FAD/NAD(P)-binding domain"/>
    <property type="match status" value="1"/>
</dbReference>
<dbReference type="Gene3D" id="3.30.519.10">
    <property type="entry name" value="Guanine Nucleotide Dissociation Inhibitor, domain 2"/>
    <property type="match status" value="1"/>
</dbReference>
<dbReference type="GO" id="GO:0005737">
    <property type="term" value="C:cytoplasm"/>
    <property type="evidence" value="ECO:0007669"/>
    <property type="project" value="TreeGrafter"/>
</dbReference>
<comment type="caution">
    <text evidence="3">The sequence shown here is derived from an EMBL/GenBank/DDBJ whole genome shotgun (WGS) entry which is preliminary data.</text>
</comment>
<protein>
    <recommendedName>
        <fullName evidence="2">Rab GDP dissociation inhibitor</fullName>
    </recommendedName>
</protein>
<dbReference type="GO" id="GO:0007264">
    <property type="term" value="P:small GTPase-mediated signal transduction"/>
    <property type="evidence" value="ECO:0007669"/>
    <property type="project" value="InterPro"/>
</dbReference>
<dbReference type="GO" id="GO:0005093">
    <property type="term" value="F:Rab GDP-dissociation inhibitor activity"/>
    <property type="evidence" value="ECO:0007669"/>
    <property type="project" value="InterPro"/>
</dbReference>
<reference evidence="3 4" key="1">
    <citation type="submission" date="2019-10" db="EMBL/GenBank/DDBJ databases">
        <authorList>
            <person name="Palmer J.M."/>
        </authorList>
    </citation>
    <scope>NUCLEOTIDE SEQUENCE [LARGE SCALE GENOMIC DNA]</scope>
    <source>
        <strain evidence="3 4">TWF696</strain>
    </source>
</reference>
<dbReference type="PRINTS" id="PR00891">
    <property type="entry name" value="RABGDIREP"/>
</dbReference>
<dbReference type="AlphaFoldDB" id="A0AAV9V1R2"/>
<evidence type="ECO:0000256" key="2">
    <source>
        <dbReference type="RuleBase" id="RU363124"/>
    </source>
</evidence>
<dbReference type="Pfam" id="PF00996">
    <property type="entry name" value="GDI"/>
    <property type="match status" value="1"/>
</dbReference>
<organism evidence="3 4">
    <name type="scientific">Orbilia brochopaga</name>
    <dbReference type="NCBI Taxonomy" id="3140254"/>
    <lineage>
        <taxon>Eukaryota</taxon>
        <taxon>Fungi</taxon>
        <taxon>Dikarya</taxon>
        <taxon>Ascomycota</taxon>
        <taxon>Pezizomycotina</taxon>
        <taxon>Orbiliomycetes</taxon>
        <taxon>Orbiliales</taxon>
        <taxon>Orbiliaceae</taxon>
        <taxon>Orbilia</taxon>
    </lineage>
</organism>
<name>A0AAV9V1R2_9PEZI</name>
<gene>
    <name evidence="3" type="primary">GDI1_1</name>
    <name evidence="3" type="ORF">TWF696_005221</name>
</gene>
<evidence type="ECO:0000313" key="4">
    <source>
        <dbReference type="Proteomes" id="UP001375240"/>
    </source>
</evidence>
<dbReference type="FunFam" id="1.10.405.10:FF:000011">
    <property type="entry name" value="Rab GDP dissociation inhibitor"/>
    <property type="match status" value="1"/>
</dbReference>
<dbReference type="PRINTS" id="PR00892">
    <property type="entry name" value="RABGDI"/>
</dbReference>
<accession>A0AAV9V1R2</accession>
<dbReference type="PANTHER" id="PTHR11787">
    <property type="entry name" value="RAB GDP-DISSOCIATION INHIBITOR"/>
    <property type="match status" value="1"/>
</dbReference>
<dbReference type="EMBL" id="JAVHNQ010000003">
    <property type="protein sequence ID" value="KAK6353243.1"/>
    <property type="molecule type" value="Genomic_DNA"/>
</dbReference>
<evidence type="ECO:0000313" key="3">
    <source>
        <dbReference type="EMBL" id="KAK6353243.1"/>
    </source>
</evidence>
<proteinExistence type="inferred from homology"/>